<gene>
    <name evidence="2" type="ORF">BKA67DRAFT_359906</name>
</gene>
<dbReference type="Proteomes" id="UP000758603">
    <property type="component" value="Unassembled WGS sequence"/>
</dbReference>
<dbReference type="EMBL" id="JAGPXC010000007">
    <property type="protein sequence ID" value="KAH6648302.1"/>
    <property type="molecule type" value="Genomic_DNA"/>
</dbReference>
<dbReference type="PANTHER" id="PTHR10073:SF41">
    <property type="entry name" value="MISMATCH REPAIR PROTEIN, PUTATIVE (AFU_ORTHOLOGUE AFUA_8G05820)-RELATED"/>
    <property type="match status" value="1"/>
</dbReference>
<organism evidence="2 3">
    <name type="scientific">Truncatella angustata</name>
    <dbReference type="NCBI Taxonomy" id="152316"/>
    <lineage>
        <taxon>Eukaryota</taxon>
        <taxon>Fungi</taxon>
        <taxon>Dikarya</taxon>
        <taxon>Ascomycota</taxon>
        <taxon>Pezizomycotina</taxon>
        <taxon>Sordariomycetes</taxon>
        <taxon>Xylariomycetidae</taxon>
        <taxon>Amphisphaeriales</taxon>
        <taxon>Sporocadaceae</taxon>
        <taxon>Truncatella</taxon>
    </lineage>
</organism>
<dbReference type="PANTHER" id="PTHR10073">
    <property type="entry name" value="DNA MISMATCH REPAIR PROTEIN MLH, PMS, MUTL"/>
    <property type="match status" value="1"/>
</dbReference>
<dbReference type="Gene3D" id="3.30.565.10">
    <property type="entry name" value="Histidine kinase-like ATPase, C-terminal domain"/>
    <property type="match status" value="1"/>
</dbReference>
<dbReference type="SUPFAM" id="SSF55874">
    <property type="entry name" value="ATPase domain of HSP90 chaperone/DNA topoisomerase II/histidine kinase"/>
    <property type="match status" value="1"/>
</dbReference>
<dbReference type="RefSeq" id="XP_045954809.1">
    <property type="nucleotide sequence ID" value="XM_046096413.1"/>
</dbReference>
<dbReference type="InterPro" id="IPR036890">
    <property type="entry name" value="HATPase_C_sf"/>
</dbReference>
<evidence type="ECO:0000313" key="2">
    <source>
        <dbReference type="EMBL" id="KAH6648302.1"/>
    </source>
</evidence>
<reference evidence="2" key="1">
    <citation type="journal article" date="2021" name="Nat. Commun.">
        <title>Genetic determinants of endophytism in the Arabidopsis root mycobiome.</title>
        <authorList>
            <person name="Mesny F."/>
            <person name="Miyauchi S."/>
            <person name="Thiergart T."/>
            <person name="Pickel B."/>
            <person name="Atanasova L."/>
            <person name="Karlsson M."/>
            <person name="Huettel B."/>
            <person name="Barry K.W."/>
            <person name="Haridas S."/>
            <person name="Chen C."/>
            <person name="Bauer D."/>
            <person name="Andreopoulos W."/>
            <person name="Pangilinan J."/>
            <person name="LaButti K."/>
            <person name="Riley R."/>
            <person name="Lipzen A."/>
            <person name="Clum A."/>
            <person name="Drula E."/>
            <person name="Henrissat B."/>
            <person name="Kohler A."/>
            <person name="Grigoriev I.V."/>
            <person name="Martin F.M."/>
            <person name="Hacquard S."/>
        </authorList>
    </citation>
    <scope>NUCLEOTIDE SEQUENCE</scope>
    <source>
        <strain evidence="2">MPI-SDFR-AT-0073</strain>
    </source>
</reference>
<dbReference type="GO" id="GO:0032389">
    <property type="term" value="C:MutLalpha complex"/>
    <property type="evidence" value="ECO:0007669"/>
    <property type="project" value="TreeGrafter"/>
</dbReference>
<evidence type="ECO:0000256" key="1">
    <source>
        <dbReference type="ARBA" id="ARBA00006082"/>
    </source>
</evidence>
<accession>A0A9P8UE74</accession>
<dbReference type="AlphaFoldDB" id="A0A9P8UE74"/>
<dbReference type="InterPro" id="IPR038973">
    <property type="entry name" value="MutL/Mlh/Pms-like"/>
</dbReference>
<dbReference type="FunFam" id="3.30.565.10:FF:000017">
    <property type="entry name" value="PMS1 homolog 1, mismatch repair system component"/>
    <property type="match status" value="1"/>
</dbReference>
<name>A0A9P8UE74_9PEZI</name>
<comment type="similarity">
    <text evidence="1">Belongs to the DNA mismatch repair MutL/HexB family.</text>
</comment>
<comment type="caution">
    <text evidence="2">The sequence shown here is derived from an EMBL/GenBank/DDBJ whole genome shotgun (WGS) entry which is preliminary data.</text>
</comment>
<dbReference type="Pfam" id="PF13589">
    <property type="entry name" value="HATPase_c_3"/>
    <property type="match status" value="1"/>
</dbReference>
<evidence type="ECO:0000313" key="3">
    <source>
        <dbReference type="Proteomes" id="UP000758603"/>
    </source>
</evidence>
<dbReference type="GO" id="GO:0016887">
    <property type="term" value="F:ATP hydrolysis activity"/>
    <property type="evidence" value="ECO:0007669"/>
    <property type="project" value="InterPro"/>
</dbReference>
<dbReference type="OrthoDB" id="10263226at2759"/>
<dbReference type="GeneID" id="70125306"/>
<proteinExistence type="inferred from homology"/>
<dbReference type="GO" id="GO:0006298">
    <property type="term" value="P:mismatch repair"/>
    <property type="evidence" value="ECO:0007669"/>
    <property type="project" value="InterPro"/>
</dbReference>
<keyword evidence="3" id="KW-1185">Reference proteome</keyword>
<sequence length="257" mass="27553">MSITALPSHAQKLLSSTSIITTPVSLVKELIDNAIDASATAIEVIISQNTIDKIEVRDNGLGIHTHDYDSLGRHGHTSKLKDLDDLRSVAGTSLGFRGQALASANTLGKLTIITKTSSDPVAATIQVNPHSGGVLRQQAGSAPVGTTVSVSEIYYGLPIRKQLVAKEAGKTLDRVKSLLRSYALARPTIRLTLKVLSKPAMNWNYSPRRDASIGEAILQVLGKDVAARCFEKKASFPAFAEDRPDVSGLSFMFEAFI</sequence>
<protein>
    <submittedName>
        <fullName evidence="2">DNA mismatch repair protein MutL</fullName>
    </submittedName>
</protein>
<dbReference type="GO" id="GO:0140664">
    <property type="term" value="F:ATP-dependent DNA damage sensor activity"/>
    <property type="evidence" value="ECO:0007669"/>
    <property type="project" value="InterPro"/>
</dbReference>